<feature type="region of interest" description="Disordered" evidence="1">
    <location>
        <begin position="1"/>
        <end position="20"/>
    </location>
</feature>
<proteinExistence type="predicted"/>
<evidence type="ECO:0000313" key="3">
    <source>
        <dbReference type="Proteomes" id="UP000175971"/>
    </source>
</evidence>
<evidence type="ECO:0000256" key="1">
    <source>
        <dbReference type="SAM" id="MobiDB-lite"/>
    </source>
</evidence>
<dbReference type="Proteomes" id="UP000175971">
    <property type="component" value="Unassembled WGS sequence"/>
</dbReference>
<accession>A0A1E7LWY5</accession>
<sequence>MVGVARTGQRSYDNKATGGQLCQPVADQVAKPPLHRGADDRTSHRFADNETRTRRGESLPRHVRVRFTAA</sequence>
<dbReference type="AlphaFoldDB" id="A0A1E7LWY5"/>
<dbReference type="EMBL" id="LJGZ01000021">
    <property type="protein sequence ID" value="OEV20701.1"/>
    <property type="molecule type" value="Genomic_DNA"/>
</dbReference>
<feature type="region of interest" description="Disordered" evidence="1">
    <location>
        <begin position="32"/>
        <end position="70"/>
    </location>
</feature>
<comment type="caution">
    <text evidence="2">The sequence shown here is derived from an EMBL/GenBank/DDBJ whole genome shotgun (WGS) entry which is preliminary data.</text>
</comment>
<feature type="compositionally biased region" description="Basic and acidic residues" evidence="1">
    <location>
        <begin position="36"/>
        <end position="60"/>
    </location>
</feature>
<gene>
    <name evidence="2" type="ORF">AN221_10770</name>
</gene>
<feature type="compositionally biased region" description="Basic residues" evidence="1">
    <location>
        <begin position="61"/>
        <end position="70"/>
    </location>
</feature>
<protein>
    <submittedName>
        <fullName evidence="2">Uncharacterized protein</fullName>
    </submittedName>
</protein>
<dbReference type="PATRIC" id="fig|518642.7.peg.9272"/>
<evidence type="ECO:0000313" key="2">
    <source>
        <dbReference type="EMBL" id="OEV20701.1"/>
    </source>
</evidence>
<organism evidence="2 3">
    <name type="scientific">Streptomyces nanshensis</name>
    <dbReference type="NCBI Taxonomy" id="518642"/>
    <lineage>
        <taxon>Bacteria</taxon>
        <taxon>Bacillati</taxon>
        <taxon>Actinomycetota</taxon>
        <taxon>Actinomycetes</taxon>
        <taxon>Kitasatosporales</taxon>
        <taxon>Streptomycetaceae</taxon>
        <taxon>Streptomyces</taxon>
    </lineage>
</organism>
<reference evidence="2 3" key="1">
    <citation type="journal article" date="2016" name="Front. Microbiol.">
        <title>Comparative Genomics Analysis of Streptomyces Species Reveals Their Adaptation to the Marine Environment and Their Diversity at the Genomic Level.</title>
        <authorList>
            <person name="Tian X."/>
            <person name="Zhang Z."/>
            <person name="Yang T."/>
            <person name="Chen M."/>
            <person name="Li J."/>
            <person name="Chen F."/>
            <person name="Yang J."/>
            <person name="Li W."/>
            <person name="Zhang B."/>
            <person name="Zhang Z."/>
            <person name="Wu J."/>
            <person name="Zhang C."/>
            <person name="Long L."/>
            <person name="Xiao J."/>
        </authorList>
    </citation>
    <scope>NUCLEOTIDE SEQUENCE [LARGE SCALE GENOMIC DNA]</scope>
    <source>
        <strain evidence="2 3">SCSIO M10372</strain>
    </source>
</reference>
<keyword evidence="3" id="KW-1185">Reference proteome</keyword>
<name>A0A1E7LWY5_9ACTN</name>